<keyword evidence="3" id="KW-1185">Reference proteome</keyword>
<organism evidence="2 3">
    <name type="scientific">Ureibacillus xyleni</name>
    <dbReference type="NCBI Taxonomy" id="614648"/>
    <lineage>
        <taxon>Bacteria</taxon>
        <taxon>Bacillati</taxon>
        <taxon>Bacillota</taxon>
        <taxon>Bacilli</taxon>
        <taxon>Bacillales</taxon>
        <taxon>Caryophanaceae</taxon>
        <taxon>Ureibacillus</taxon>
    </lineage>
</organism>
<dbReference type="OrthoDB" id="9794382at2"/>
<sequence>MKEFEKDQLLGQYVVFVIDKQLCALSIKEVVEIIRIQPITEVVSDRDYINGVINLRGSIIPVVHLRMRYKLPIVPFNKKSRIIIIRNDDEGIGLIVDEVLMVTHIENEQLEPPLEIFNTIEKDCFKGFAKVNDQLIGILNLQKVLYPEEVKEG</sequence>
<dbReference type="SUPFAM" id="SSF50341">
    <property type="entry name" value="CheW-like"/>
    <property type="match status" value="1"/>
</dbReference>
<dbReference type="RefSeq" id="WP_097073901.1">
    <property type="nucleotide sequence ID" value="NZ_OBMQ01000007.1"/>
</dbReference>
<dbReference type="GO" id="GO:0005829">
    <property type="term" value="C:cytosol"/>
    <property type="evidence" value="ECO:0007669"/>
    <property type="project" value="TreeGrafter"/>
</dbReference>
<dbReference type="Proteomes" id="UP000219636">
    <property type="component" value="Unassembled WGS sequence"/>
</dbReference>
<evidence type="ECO:0000259" key="1">
    <source>
        <dbReference type="PROSITE" id="PS50851"/>
    </source>
</evidence>
<reference evidence="3" key="1">
    <citation type="submission" date="2017-08" db="EMBL/GenBank/DDBJ databases">
        <authorList>
            <person name="Varghese N."/>
            <person name="Submissions S."/>
        </authorList>
    </citation>
    <scope>NUCLEOTIDE SEQUENCE [LARGE SCALE GENOMIC DNA]</scope>
    <source>
        <strain evidence="3">JC22</strain>
    </source>
</reference>
<dbReference type="Pfam" id="PF01584">
    <property type="entry name" value="CheW"/>
    <property type="match status" value="1"/>
</dbReference>
<evidence type="ECO:0000313" key="3">
    <source>
        <dbReference type="Proteomes" id="UP000219636"/>
    </source>
</evidence>
<dbReference type="Gene3D" id="2.40.50.180">
    <property type="entry name" value="CheA-289, Domain 4"/>
    <property type="match status" value="1"/>
</dbReference>
<dbReference type="InterPro" id="IPR039315">
    <property type="entry name" value="CheW"/>
</dbReference>
<protein>
    <submittedName>
        <fullName evidence="2">Purine-binding chemotaxis protein CheW</fullName>
    </submittedName>
</protein>
<dbReference type="PROSITE" id="PS50851">
    <property type="entry name" value="CHEW"/>
    <property type="match status" value="1"/>
</dbReference>
<name>A0A285SXY6_9BACL</name>
<accession>A0A285SXY6</accession>
<dbReference type="Gene3D" id="2.30.30.40">
    <property type="entry name" value="SH3 Domains"/>
    <property type="match status" value="1"/>
</dbReference>
<feature type="domain" description="CheW-like" evidence="1">
    <location>
        <begin position="10"/>
        <end position="150"/>
    </location>
</feature>
<evidence type="ECO:0000313" key="2">
    <source>
        <dbReference type="EMBL" id="SOC13391.1"/>
    </source>
</evidence>
<dbReference type="InterPro" id="IPR036061">
    <property type="entry name" value="CheW-like_dom_sf"/>
</dbReference>
<dbReference type="PANTHER" id="PTHR22617">
    <property type="entry name" value="CHEMOTAXIS SENSOR HISTIDINE KINASE-RELATED"/>
    <property type="match status" value="1"/>
</dbReference>
<dbReference type="AlphaFoldDB" id="A0A285SXY6"/>
<dbReference type="SMART" id="SM00260">
    <property type="entry name" value="CheW"/>
    <property type="match status" value="1"/>
</dbReference>
<dbReference type="GO" id="GO:0006935">
    <property type="term" value="P:chemotaxis"/>
    <property type="evidence" value="ECO:0007669"/>
    <property type="project" value="InterPro"/>
</dbReference>
<gene>
    <name evidence="2" type="ORF">SAMN05880501_107176</name>
</gene>
<dbReference type="InterPro" id="IPR002545">
    <property type="entry name" value="CheW-lke_dom"/>
</dbReference>
<dbReference type="EMBL" id="OBMQ01000007">
    <property type="protein sequence ID" value="SOC13391.1"/>
    <property type="molecule type" value="Genomic_DNA"/>
</dbReference>
<dbReference type="GO" id="GO:0007165">
    <property type="term" value="P:signal transduction"/>
    <property type="evidence" value="ECO:0007669"/>
    <property type="project" value="InterPro"/>
</dbReference>
<proteinExistence type="predicted"/>
<dbReference type="PANTHER" id="PTHR22617:SF23">
    <property type="entry name" value="CHEMOTAXIS PROTEIN CHEW"/>
    <property type="match status" value="1"/>
</dbReference>